<dbReference type="EMBL" id="JAMKFB020000012">
    <property type="protein sequence ID" value="KAL0179327.1"/>
    <property type="molecule type" value="Genomic_DNA"/>
</dbReference>
<keyword evidence="1" id="KW-0175">Coiled coil</keyword>
<accession>A0ABD0PZA7</accession>
<name>A0ABD0PZA7_CIRMR</name>
<feature type="non-terminal residue" evidence="2">
    <location>
        <position position="58"/>
    </location>
</feature>
<comment type="caution">
    <text evidence="2">The sequence shown here is derived from an EMBL/GenBank/DDBJ whole genome shotgun (WGS) entry which is preliminary data.</text>
</comment>
<sequence length="58" mass="6835">SMDDRSPENQSGSFPEVDKAVLVERIVRLQKAHARKNEKIEFMEDHIKQLVEEIRKKT</sequence>
<organism evidence="2 3">
    <name type="scientific">Cirrhinus mrigala</name>
    <name type="common">Mrigala</name>
    <dbReference type="NCBI Taxonomy" id="683832"/>
    <lineage>
        <taxon>Eukaryota</taxon>
        <taxon>Metazoa</taxon>
        <taxon>Chordata</taxon>
        <taxon>Craniata</taxon>
        <taxon>Vertebrata</taxon>
        <taxon>Euteleostomi</taxon>
        <taxon>Actinopterygii</taxon>
        <taxon>Neopterygii</taxon>
        <taxon>Teleostei</taxon>
        <taxon>Ostariophysi</taxon>
        <taxon>Cypriniformes</taxon>
        <taxon>Cyprinidae</taxon>
        <taxon>Labeoninae</taxon>
        <taxon>Labeonini</taxon>
        <taxon>Cirrhinus</taxon>
    </lineage>
</organism>
<feature type="non-terminal residue" evidence="2">
    <location>
        <position position="1"/>
    </location>
</feature>
<dbReference type="Proteomes" id="UP001529510">
    <property type="component" value="Unassembled WGS sequence"/>
</dbReference>
<evidence type="ECO:0000313" key="3">
    <source>
        <dbReference type="Proteomes" id="UP001529510"/>
    </source>
</evidence>
<dbReference type="PANTHER" id="PTHR18911:SF5">
    <property type="entry name" value="COILED-COIL DOMAIN-CONTAINING PROTEIN 186"/>
    <property type="match status" value="1"/>
</dbReference>
<dbReference type="AlphaFoldDB" id="A0ABD0PZA7"/>
<protein>
    <submittedName>
        <fullName evidence="2">Uncharacterized protein</fullName>
    </submittedName>
</protein>
<feature type="coiled-coil region" evidence="1">
    <location>
        <begin position="26"/>
        <end position="53"/>
    </location>
</feature>
<dbReference type="PANTHER" id="PTHR18911">
    <property type="entry name" value="CTCL TUMOR ANTIGEN HD-CL-01"/>
    <property type="match status" value="1"/>
</dbReference>
<gene>
    <name evidence="2" type="ORF">M9458_024769</name>
</gene>
<reference evidence="2 3" key="1">
    <citation type="submission" date="2024-05" db="EMBL/GenBank/DDBJ databases">
        <title>Genome sequencing and assembly of Indian major carp, Cirrhinus mrigala (Hamilton, 1822).</title>
        <authorList>
            <person name="Mohindra V."/>
            <person name="Chowdhury L.M."/>
            <person name="Lal K."/>
            <person name="Jena J.K."/>
        </authorList>
    </citation>
    <scope>NUCLEOTIDE SEQUENCE [LARGE SCALE GENOMIC DNA]</scope>
    <source>
        <strain evidence="2">CM1030</strain>
        <tissue evidence="2">Blood</tissue>
    </source>
</reference>
<keyword evidence="3" id="KW-1185">Reference proteome</keyword>
<dbReference type="InterPro" id="IPR038830">
    <property type="entry name" value="CCDC186"/>
</dbReference>
<proteinExistence type="predicted"/>
<evidence type="ECO:0000256" key="1">
    <source>
        <dbReference type="SAM" id="Coils"/>
    </source>
</evidence>
<evidence type="ECO:0000313" key="2">
    <source>
        <dbReference type="EMBL" id="KAL0179327.1"/>
    </source>
</evidence>